<keyword evidence="2" id="KW-0548">Nucleotidyltransferase</keyword>
<feature type="compositionally biased region" description="Basic and acidic residues" evidence="1">
    <location>
        <begin position="55"/>
        <end position="78"/>
    </location>
</feature>
<feature type="region of interest" description="Disordered" evidence="1">
    <location>
        <begin position="200"/>
        <end position="233"/>
    </location>
</feature>
<feature type="compositionally biased region" description="Gly residues" evidence="1">
    <location>
        <begin position="204"/>
        <end position="217"/>
    </location>
</feature>
<dbReference type="Gene3D" id="3.10.450.40">
    <property type="match status" value="1"/>
</dbReference>
<keyword evidence="2" id="KW-0808">Transferase</keyword>
<dbReference type="EMBL" id="GISG01049835">
    <property type="protein sequence ID" value="MBA4625008.1"/>
    <property type="molecule type" value="Transcribed_RNA"/>
</dbReference>
<protein>
    <submittedName>
        <fullName evidence="2">DNA-directed RNA polymerase</fullName>
        <ecNumber evidence="2">2.7.7.6</ecNumber>
    </submittedName>
</protein>
<proteinExistence type="predicted"/>
<feature type="compositionally biased region" description="Basic residues" evidence="1">
    <location>
        <begin position="218"/>
        <end position="233"/>
    </location>
</feature>
<dbReference type="GO" id="GO:1901259">
    <property type="term" value="P:chloroplast rRNA processing"/>
    <property type="evidence" value="ECO:0007669"/>
    <property type="project" value="TreeGrafter"/>
</dbReference>
<dbReference type="GO" id="GO:0005634">
    <property type="term" value="C:nucleus"/>
    <property type="evidence" value="ECO:0007669"/>
    <property type="project" value="TreeGrafter"/>
</dbReference>
<dbReference type="InterPro" id="IPR044673">
    <property type="entry name" value="DCL-like"/>
</dbReference>
<dbReference type="FunFam" id="3.10.450.40:FF:000016">
    <property type="entry name" value="Predicted protein"/>
    <property type="match status" value="1"/>
</dbReference>
<dbReference type="GO" id="GO:0017126">
    <property type="term" value="P:nucleologenesis"/>
    <property type="evidence" value="ECO:0007669"/>
    <property type="project" value="TreeGrafter"/>
</dbReference>
<dbReference type="AlphaFoldDB" id="A0A7C9CXV3"/>
<dbReference type="PANTHER" id="PTHR33415:SF12">
    <property type="entry name" value="PROTEIN EMBRYO DEFECTIVE 514"/>
    <property type="match status" value="1"/>
</dbReference>
<name>A0A7C9CXV3_OPUST</name>
<keyword evidence="2" id="KW-0240">DNA-directed RNA polymerase</keyword>
<reference evidence="2" key="1">
    <citation type="journal article" date="2013" name="J. Plant Res.">
        <title>Effect of fungi and light on seed germination of three Opuntia species from semiarid lands of central Mexico.</title>
        <authorList>
            <person name="Delgado-Sanchez P."/>
            <person name="Jimenez-Bremont J.F."/>
            <person name="Guerrero-Gonzalez Mde L."/>
            <person name="Flores J."/>
        </authorList>
    </citation>
    <scope>NUCLEOTIDE SEQUENCE</scope>
    <source>
        <tissue evidence="2">Cladode</tissue>
    </source>
</reference>
<dbReference type="Pfam" id="PF11523">
    <property type="entry name" value="DUF3223"/>
    <property type="match status" value="1"/>
</dbReference>
<feature type="region of interest" description="Disordered" evidence="1">
    <location>
        <begin position="1"/>
        <end position="97"/>
    </location>
</feature>
<keyword evidence="2" id="KW-0804">Transcription</keyword>
<sequence>MASDTITEAEPVTAAEDMEVENPKAEEASNGEAQSKRDRDEAEEKEANGGAPKKQKVDEEKSVEEERMEKLEEERETGADGEEQKEEEKPGPVSLGPRTFASAVEMFDYFYKLLHHWPTNVRVNKYEYMVLLELVKRGHPEPEKKIGVGVKAIEIRYHPIWKSRCFFIVRGDESVEDFSFRKSVDHILPLPENMKIKSDVNRALGGGGKKGGGGGRGGRGRGRGWGRGGKSRR</sequence>
<organism evidence="2">
    <name type="scientific">Opuntia streptacantha</name>
    <name type="common">Prickly pear cactus</name>
    <name type="synonym">Opuntia cardona</name>
    <dbReference type="NCBI Taxonomy" id="393608"/>
    <lineage>
        <taxon>Eukaryota</taxon>
        <taxon>Viridiplantae</taxon>
        <taxon>Streptophyta</taxon>
        <taxon>Embryophyta</taxon>
        <taxon>Tracheophyta</taxon>
        <taxon>Spermatophyta</taxon>
        <taxon>Magnoliopsida</taxon>
        <taxon>eudicotyledons</taxon>
        <taxon>Gunneridae</taxon>
        <taxon>Pentapetalae</taxon>
        <taxon>Caryophyllales</taxon>
        <taxon>Cactineae</taxon>
        <taxon>Cactaceae</taxon>
        <taxon>Opuntioideae</taxon>
        <taxon>Opuntia</taxon>
    </lineage>
</organism>
<reference evidence="2" key="2">
    <citation type="submission" date="2020-07" db="EMBL/GenBank/DDBJ databases">
        <authorList>
            <person name="Vera ALvarez R."/>
            <person name="Arias-Moreno D.M."/>
            <person name="Jimenez-Jacinto V."/>
            <person name="Jimenez-Bremont J.F."/>
            <person name="Swaminathan K."/>
            <person name="Moose S.P."/>
            <person name="Guerrero-Gonzalez M.L."/>
            <person name="Marino-Ramirez L."/>
            <person name="Landsman D."/>
            <person name="Rodriguez-Kessler M."/>
            <person name="Delgado-Sanchez P."/>
        </authorList>
    </citation>
    <scope>NUCLEOTIDE SEQUENCE</scope>
    <source>
        <tissue evidence="2">Cladode</tissue>
    </source>
</reference>
<evidence type="ECO:0000313" key="2">
    <source>
        <dbReference type="EMBL" id="MBA4625008.1"/>
    </source>
</evidence>
<dbReference type="GO" id="GO:0000428">
    <property type="term" value="C:DNA-directed RNA polymerase complex"/>
    <property type="evidence" value="ECO:0007669"/>
    <property type="project" value="UniProtKB-KW"/>
</dbReference>
<dbReference type="PANTHER" id="PTHR33415">
    <property type="entry name" value="PROTEIN EMBRYO DEFECTIVE 514"/>
    <property type="match status" value="1"/>
</dbReference>
<dbReference type="GO" id="GO:0009507">
    <property type="term" value="C:chloroplast"/>
    <property type="evidence" value="ECO:0007669"/>
    <property type="project" value="TreeGrafter"/>
</dbReference>
<dbReference type="GO" id="GO:0009658">
    <property type="term" value="P:chloroplast organization"/>
    <property type="evidence" value="ECO:0007669"/>
    <property type="project" value="TreeGrafter"/>
</dbReference>
<evidence type="ECO:0000256" key="1">
    <source>
        <dbReference type="SAM" id="MobiDB-lite"/>
    </source>
</evidence>
<accession>A0A7C9CXV3</accession>
<feature type="compositionally biased region" description="Basic and acidic residues" evidence="1">
    <location>
        <begin position="34"/>
        <end position="47"/>
    </location>
</feature>
<dbReference type="EC" id="2.7.7.6" evidence="2"/>
<dbReference type="GO" id="GO:0003899">
    <property type="term" value="F:DNA-directed RNA polymerase activity"/>
    <property type="evidence" value="ECO:0007669"/>
    <property type="project" value="UniProtKB-EC"/>
</dbReference>